<protein>
    <submittedName>
        <fullName evidence="2">Uncharacterized protein</fullName>
    </submittedName>
</protein>
<sequence length="41" mass="4354">MTTPSAETPQPRDIALEVETPEQAADLEAQSEPSEETAPGE</sequence>
<dbReference type="EMBL" id="FOIE01000002">
    <property type="protein sequence ID" value="SET08750.1"/>
    <property type="molecule type" value="Genomic_DNA"/>
</dbReference>
<evidence type="ECO:0000313" key="3">
    <source>
        <dbReference type="Proteomes" id="UP000198507"/>
    </source>
</evidence>
<accession>A0A1I0BP35</accession>
<dbReference type="AlphaFoldDB" id="A0A1I0BP35"/>
<dbReference type="RefSeq" id="WP_281244743.1">
    <property type="nucleotide sequence ID" value="NZ_FOIE01000002.1"/>
</dbReference>
<organism evidence="2 3">
    <name type="scientific">Geodermatophilus poikilotrophus</name>
    <dbReference type="NCBI Taxonomy" id="1333667"/>
    <lineage>
        <taxon>Bacteria</taxon>
        <taxon>Bacillati</taxon>
        <taxon>Actinomycetota</taxon>
        <taxon>Actinomycetes</taxon>
        <taxon>Geodermatophilales</taxon>
        <taxon>Geodermatophilaceae</taxon>
        <taxon>Geodermatophilus</taxon>
    </lineage>
</organism>
<reference evidence="3" key="1">
    <citation type="submission" date="2016-10" db="EMBL/GenBank/DDBJ databases">
        <authorList>
            <person name="Varghese N."/>
            <person name="Submissions S."/>
        </authorList>
    </citation>
    <scope>NUCLEOTIDE SEQUENCE [LARGE SCALE GENOMIC DNA]</scope>
    <source>
        <strain evidence="3">DSM 44209</strain>
    </source>
</reference>
<feature type="region of interest" description="Disordered" evidence="1">
    <location>
        <begin position="1"/>
        <end position="41"/>
    </location>
</feature>
<dbReference type="Proteomes" id="UP000198507">
    <property type="component" value="Unassembled WGS sequence"/>
</dbReference>
<keyword evidence="3" id="KW-1185">Reference proteome</keyword>
<evidence type="ECO:0000313" key="2">
    <source>
        <dbReference type="EMBL" id="SET08750.1"/>
    </source>
</evidence>
<gene>
    <name evidence="2" type="ORF">SAMN04488546_1390</name>
</gene>
<name>A0A1I0BP35_9ACTN</name>
<evidence type="ECO:0000256" key="1">
    <source>
        <dbReference type="SAM" id="MobiDB-lite"/>
    </source>
</evidence>
<proteinExistence type="predicted"/>